<dbReference type="GO" id="GO:0004252">
    <property type="term" value="F:serine-type endopeptidase activity"/>
    <property type="evidence" value="ECO:0007669"/>
    <property type="project" value="UniProtKB-UniRule"/>
</dbReference>
<reference evidence="5" key="1">
    <citation type="submission" date="2017-08" db="EMBL/GenBank/DDBJ databases">
        <authorList>
            <person name="Varghese N."/>
            <person name="Submissions S."/>
        </authorList>
    </citation>
    <scope>NUCLEOTIDE SEQUENCE [LARGE SCALE GENOMIC DNA]</scope>
    <source>
        <strain evidence="5">JC23</strain>
    </source>
</reference>
<dbReference type="Pfam" id="PF05362">
    <property type="entry name" value="Lon_C"/>
    <property type="match status" value="1"/>
</dbReference>
<dbReference type="GO" id="GO:0005524">
    <property type="term" value="F:ATP binding"/>
    <property type="evidence" value="ECO:0007669"/>
    <property type="project" value="InterPro"/>
</dbReference>
<name>A0A285U051_9BACL</name>
<comment type="catalytic activity">
    <reaction evidence="1">
        <text>Hydrolysis of proteins in presence of ATP.</text>
        <dbReference type="EC" id="3.4.21.53"/>
    </reaction>
</comment>
<dbReference type="InterPro" id="IPR036034">
    <property type="entry name" value="PDZ_sf"/>
</dbReference>
<dbReference type="Pfam" id="PF13180">
    <property type="entry name" value="PDZ_2"/>
    <property type="match status" value="1"/>
</dbReference>
<keyword evidence="1" id="KW-0645">Protease</keyword>
<organism evidence="4 5">
    <name type="scientific">Ureibacillus acetophenoni</name>
    <dbReference type="NCBI Taxonomy" id="614649"/>
    <lineage>
        <taxon>Bacteria</taxon>
        <taxon>Bacillati</taxon>
        <taxon>Bacillota</taxon>
        <taxon>Bacilli</taxon>
        <taxon>Bacillales</taxon>
        <taxon>Caryophanaceae</taxon>
        <taxon>Ureibacillus</taxon>
    </lineage>
</organism>
<feature type="domain" description="Lon proteolytic" evidence="3">
    <location>
        <begin position="225"/>
        <end position="344"/>
    </location>
</feature>
<dbReference type="SUPFAM" id="SSF54211">
    <property type="entry name" value="Ribosomal protein S5 domain 2-like"/>
    <property type="match status" value="1"/>
</dbReference>
<dbReference type="InterPro" id="IPR020568">
    <property type="entry name" value="Ribosomal_Su5_D2-typ_SF"/>
</dbReference>
<dbReference type="Proteomes" id="UP000219252">
    <property type="component" value="Unassembled WGS sequence"/>
</dbReference>
<dbReference type="PROSITE" id="PS50106">
    <property type="entry name" value="PDZ"/>
    <property type="match status" value="1"/>
</dbReference>
<gene>
    <name evidence="4" type="ORF">SAMN05877842_101363</name>
</gene>
<evidence type="ECO:0000256" key="1">
    <source>
        <dbReference type="PROSITE-ProRule" id="PRU01122"/>
    </source>
</evidence>
<evidence type="ECO:0000313" key="4">
    <source>
        <dbReference type="EMBL" id="SOC35314.1"/>
    </source>
</evidence>
<keyword evidence="1" id="KW-0378">Hydrolase</keyword>
<dbReference type="OrthoDB" id="2356897at2"/>
<dbReference type="SMART" id="SM00228">
    <property type="entry name" value="PDZ"/>
    <property type="match status" value="1"/>
</dbReference>
<proteinExistence type="inferred from homology"/>
<dbReference type="InterPro" id="IPR001478">
    <property type="entry name" value="PDZ"/>
</dbReference>
<dbReference type="EC" id="3.4.21.53" evidence="1"/>
<keyword evidence="1" id="KW-0720">Serine protease</keyword>
<dbReference type="InterPro" id="IPR008269">
    <property type="entry name" value="Lon_proteolytic"/>
</dbReference>
<dbReference type="NCBIfam" id="NF041438">
    <property type="entry name" value="SepM_fam_S16"/>
    <property type="match status" value="1"/>
</dbReference>
<feature type="active site" evidence="1">
    <location>
        <position position="278"/>
    </location>
</feature>
<protein>
    <recommendedName>
        <fullName evidence="1">endopeptidase La</fullName>
        <ecNumber evidence="1">3.4.21.53</ecNumber>
    </recommendedName>
</protein>
<evidence type="ECO:0000259" key="3">
    <source>
        <dbReference type="PROSITE" id="PS51786"/>
    </source>
</evidence>
<accession>A0A285U051</accession>
<keyword evidence="5" id="KW-1185">Reference proteome</keyword>
<dbReference type="GO" id="GO:0006508">
    <property type="term" value="P:proteolysis"/>
    <property type="evidence" value="ECO:0007669"/>
    <property type="project" value="UniProtKB-KW"/>
</dbReference>
<evidence type="ECO:0000313" key="5">
    <source>
        <dbReference type="Proteomes" id="UP000219252"/>
    </source>
</evidence>
<dbReference type="InterPro" id="IPR014721">
    <property type="entry name" value="Ribsml_uS5_D2-typ_fold_subgr"/>
</dbReference>
<feature type="domain" description="PDZ" evidence="2">
    <location>
        <begin position="109"/>
        <end position="184"/>
    </location>
</feature>
<feature type="active site" evidence="1">
    <location>
        <position position="233"/>
    </location>
</feature>
<dbReference type="GO" id="GO:0004176">
    <property type="term" value="F:ATP-dependent peptidase activity"/>
    <property type="evidence" value="ECO:0007669"/>
    <property type="project" value="UniProtKB-UniRule"/>
</dbReference>
<dbReference type="Gene3D" id="2.30.42.10">
    <property type="match status" value="1"/>
</dbReference>
<sequence length="347" mass="38751">MKKIVSFIVFMLILIVFCFYRLDYYIMKPGSAYDVSRFVNVQDGDIDDEGTFNLMTVSMFQATPLTYVIAYFNEFQDTLLIKDVRHEEEDDEEYNVRQLKLMTDSQFNALYIAFQKAGLPFTVTYNGITVLNVLSGGAADGKIKPGDEIVEIDGQLVHKAEDLTAILNEKKENEEVHLVLNRDDKLIDQTVTLKEIPGSDPKRIGIGINYSQSKSIKTEPFVKVDAEEIGGPSAGLMFTLEILNQLLDEDLSKGYLIAGTGEMNEDGTVGRIGGIEKKVAAAHEDGMEIFFAPDDEITEAMLKVNPDIKSNYEVAVLTAEKIGTKMKIVPVKTIDDALAYLEQLEEK</sequence>
<dbReference type="SUPFAM" id="SSF50156">
    <property type="entry name" value="PDZ domain-like"/>
    <property type="match status" value="1"/>
</dbReference>
<dbReference type="AlphaFoldDB" id="A0A285U051"/>
<dbReference type="GO" id="GO:0030163">
    <property type="term" value="P:protein catabolic process"/>
    <property type="evidence" value="ECO:0007669"/>
    <property type="project" value="InterPro"/>
</dbReference>
<comment type="similarity">
    <text evidence="1">Belongs to the peptidase S16 family.</text>
</comment>
<dbReference type="Gene3D" id="3.30.230.10">
    <property type="match status" value="1"/>
</dbReference>
<dbReference type="PANTHER" id="PTHR10046">
    <property type="entry name" value="ATP DEPENDENT LON PROTEASE FAMILY MEMBER"/>
    <property type="match status" value="1"/>
</dbReference>
<dbReference type="InterPro" id="IPR027065">
    <property type="entry name" value="Lon_Prtase"/>
</dbReference>
<dbReference type="PROSITE" id="PS51786">
    <property type="entry name" value="LON_PROTEOLYTIC"/>
    <property type="match status" value="1"/>
</dbReference>
<evidence type="ECO:0000259" key="2">
    <source>
        <dbReference type="PROSITE" id="PS50106"/>
    </source>
</evidence>
<dbReference type="EMBL" id="OBQC01000001">
    <property type="protein sequence ID" value="SOC35314.1"/>
    <property type="molecule type" value="Genomic_DNA"/>
</dbReference>